<dbReference type="GO" id="GO:0006351">
    <property type="term" value="P:DNA-templated transcription"/>
    <property type="evidence" value="ECO:0007669"/>
    <property type="project" value="InterPro"/>
</dbReference>
<comment type="caution">
    <text evidence="2">The sequence shown here is derived from an EMBL/GenBank/DDBJ whole genome shotgun (WGS) entry which is preliminary data.</text>
</comment>
<evidence type="ECO:0000259" key="1">
    <source>
        <dbReference type="Pfam" id="PF03118"/>
    </source>
</evidence>
<dbReference type="OrthoDB" id="679608at2"/>
<dbReference type="Proteomes" id="UP000192276">
    <property type="component" value="Unassembled WGS sequence"/>
</dbReference>
<dbReference type="SUPFAM" id="SSF47789">
    <property type="entry name" value="C-terminal domain of RNA polymerase alpha subunit"/>
    <property type="match status" value="1"/>
</dbReference>
<dbReference type="RefSeq" id="WP_081158386.1">
    <property type="nucleotide sequence ID" value="NZ_LWBP01000001.1"/>
</dbReference>
<name>A0A1V9GCU7_9BACT</name>
<protein>
    <recommendedName>
        <fullName evidence="1">RNA polymerase alpha subunit C-terminal domain-containing protein</fullName>
    </recommendedName>
</protein>
<reference evidence="3" key="1">
    <citation type="submission" date="2016-04" db="EMBL/GenBank/DDBJ databases">
        <authorList>
            <person name="Chen L."/>
            <person name="Zhuang W."/>
            <person name="Wang G."/>
        </authorList>
    </citation>
    <scope>NUCLEOTIDE SEQUENCE [LARGE SCALE GENOMIC DNA]</scope>
    <source>
        <strain evidence="3">208</strain>
    </source>
</reference>
<sequence length="113" mass="12928">MEAIKYHKKEVQYIINRISTLDLQDCRAIANWLAEHMNLIEGDNVLCQKSIQHLNLTPRAEKVLRYNNILTIGSLIERASNWDNIKMLRGAGAKVLNELSSKITQVQKGEIQV</sequence>
<dbReference type="STRING" id="550983.A4R26_00080"/>
<dbReference type="AlphaFoldDB" id="A0A1V9GCU7"/>
<dbReference type="Gene3D" id="1.10.150.20">
    <property type="entry name" value="5' to 3' exonuclease, C-terminal subdomain"/>
    <property type="match status" value="1"/>
</dbReference>
<evidence type="ECO:0000313" key="2">
    <source>
        <dbReference type="EMBL" id="OQP68246.1"/>
    </source>
</evidence>
<keyword evidence="3" id="KW-1185">Reference proteome</keyword>
<dbReference type="Pfam" id="PF03118">
    <property type="entry name" value="RNA_pol_A_CTD"/>
    <property type="match status" value="1"/>
</dbReference>
<accession>A0A1V9GCU7</accession>
<dbReference type="GO" id="GO:0003677">
    <property type="term" value="F:DNA binding"/>
    <property type="evidence" value="ECO:0007669"/>
    <property type="project" value="InterPro"/>
</dbReference>
<dbReference type="EMBL" id="LWBP01000001">
    <property type="protein sequence ID" value="OQP68246.1"/>
    <property type="molecule type" value="Genomic_DNA"/>
</dbReference>
<proteinExistence type="predicted"/>
<feature type="domain" description="RNA polymerase alpha subunit C-terminal" evidence="1">
    <location>
        <begin position="47"/>
        <end position="104"/>
    </location>
</feature>
<evidence type="ECO:0000313" key="3">
    <source>
        <dbReference type="Proteomes" id="UP000192276"/>
    </source>
</evidence>
<dbReference type="InterPro" id="IPR011260">
    <property type="entry name" value="RNAP_asu_C"/>
</dbReference>
<gene>
    <name evidence="2" type="ORF">A4R26_00080</name>
</gene>
<organism evidence="2 3">
    <name type="scientific">Niastella populi</name>
    <dbReference type="NCBI Taxonomy" id="550983"/>
    <lineage>
        <taxon>Bacteria</taxon>
        <taxon>Pseudomonadati</taxon>
        <taxon>Bacteroidota</taxon>
        <taxon>Chitinophagia</taxon>
        <taxon>Chitinophagales</taxon>
        <taxon>Chitinophagaceae</taxon>
        <taxon>Niastella</taxon>
    </lineage>
</organism>
<dbReference type="GO" id="GO:0003899">
    <property type="term" value="F:DNA-directed RNA polymerase activity"/>
    <property type="evidence" value="ECO:0007669"/>
    <property type="project" value="InterPro"/>
</dbReference>